<evidence type="ECO:0000256" key="3">
    <source>
        <dbReference type="ARBA" id="ARBA00022840"/>
    </source>
</evidence>
<evidence type="ECO:0000313" key="7">
    <source>
        <dbReference type="EMBL" id="OGZ58447.1"/>
    </source>
</evidence>
<dbReference type="GO" id="GO:0043023">
    <property type="term" value="F:ribosomal large subunit binding"/>
    <property type="evidence" value="ECO:0007669"/>
    <property type="project" value="UniProtKB-UniRule"/>
</dbReference>
<dbReference type="GO" id="GO:0016887">
    <property type="term" value="F:ATP hydrolysis activity"/>
    <property type="evidence" value="ECO:0007669"/>
    <property type="project" value="UniProtKB-UniRule"/>
</dbReference>
<gene>
    <name evidence="5" type="primary">ychF</name>
    <name evidence="7" type="ORF">A2827_01925</name>
</gene>
<dbReference type="PANTHER" id="PTHR23305:SF18">
    <property type="entry name" value="OBG-TYPE G DOMAIN-CONTAINING PROTEIN"/>
    <property type="match status" value="1"/>
</dbReference>
<dbReference type="Gene3D" id="1.10.150.300">
    <property type="entry name" value="TGS-like domain"/>
    <property type="match status" value="1"/>
</dbReference>
<dbReference type="EMBL" id="MHOD01000007">
    <property type="protein sequence ID" value="OGZ58447.1"/>
    <property type="molecule type" value="Genomic_DNA"/>
</dbReference>
<dbReference type="AlphaFoldDB" id="A0A1G2H7K3"/>
<dbReference type="Gene3D" id="3.40.50.300">
    <property type="entry name" value="P-loop containing nucleotide triphosphate hydrolases"/>
    <property type="match status" value="1"/>
</dbReference>
<dbReference type="CDD" id="cd01900">
    <property type="entry name" value="YchF"/>
    <property type="match status" value="1"/>
</dbReference>
<dbReference type="Gene3D" id="3.10.20.30">
    <property type="match status" value="1"/>
</dbReference>
<dbReference type="SUPFAM" id="SSF52540">
    <property type="entry name" value="P-loop containing nucleoside triphosphate hydrolases"/>
    <property type="match status" value="1"/>
</dbReference>
<dbReference type="FunFam" id="3.10.20.30:FF:000001">
    <property type="entry name" value="Ribosome-binding ATPase YchF"/>
    <property type="match status" value="1"/>
</dbReference>
<dbReference type="InterPro" id="IPR006073">
    <property type="entry name" value="GTP-bd"/>
</dbReference>
<dbReference type="InterPro" id="IPR012675">
    <property type="entry name" value="Beta-grasp_dom_sf"/>
</dbReference>
<dbReference type="InterPro" id="IPR027417">
    <property type="entry name" value="P-loop_NTPase"/>
</dbReference>
<evidence type="ECO:0000256" key="4">
    <source>
        <dbReference type="ARBA" id="ARBA00022842"/>
    </source>
</evidence>
<reference evidence="7 8" key="1">
    <citation type="journal article" date="2016" name="Nat. Commun.">
        <title>Thousands of microbial genomes shed light on interconnected biogeochemical processes in an aquifer system.</title>
        <authorList>
            <person name="Anantharaman K."/>
            <person name="Brown C.T."/>
            <person name="Hug L.A."/>
            <person name="Sharon I."/>
            <person name="Castelle C.J."/>
            <person name="Probst A.J."/>
            <person name="Thomas B.C."/>
            <person name="Singh A."/>
            <person name="Wilkins M.J."/>
            <person name="Karaoz U."/>
            <person name="Brodie E.L."/>
            <person name="Williams K.H."/>
            <person name="Hubbard S.S."/>
            <person name="Banfield J.F."/>
        </authorList>
    </citation>
    <scope>NUCLEOTIDE SEQUENCE [LARGE SCALE GENOMIC DNA]</scope>
</reference>
<dbReference type="InterPro" id="IPR023192">
    <property type="entry name" value="TGS-like_dom_sf"/>
</dbReference>
<comment type="similarity">
    <text evidence="5">Belongs to the TRAFAC class OBG-HflX-like GTPase superfamily. OBG GTPase family. YchF/OLA1 subfamily.</text>
</comment>
<dbReference type="Pfam" id="PF06071">
    <property type="entry name" value="YchF-GTPase_C"/>
    <property type="match status" value="1"/>
</dbReference>
<comment type="caution">
    <text evidence="7">The sequence shown here is derived from an EMBL/GenBank/DDBJ whole genome shotgun (WGS) entry which is preliminary data.</text>
</comment>
<keyword evidence="2 5" id="KW-0547">Nucleotide-binding</keyword>
<dbReference type="InterPro" id="IPR012676">
    <property type="entry name" value="TGS-like"/>
</dbReference>
<dbReference type="GO" id="GO:0005525">
    <property type="term" value="F:GTP binding"/>
    <property type="evidence" value="ECO:0007669"/>
    <property type="project" value="InterPro"/>
</dbReference>
<proteinExistence type="inferred from homology"/>
<feature type="domain" description="OBG-type G" evidence="6">
    <location>
        <begin position="3"/>
        <end position="165"/>
    </location>
</feature>
<dbReference type="InterPro" id="IPR013029">
    <property type="entry name" value="YchF_C"/>
</dbReference>
<keyword evidence="1" id="KW-0479">Metal-binding</keyword>
<dbReference type="FunFam" id="1.10.150.300:FF:000001">
    <property type="entry name" value="Ribosome-binding ATPase YchF"/>
    <property type="match status" value="1"/>
</dbReference>
<evidence type="ECO:0000256" key="1">
    <source>
        <dbReference type="ARBA" id="ARBA00022723"/>
    </source>
</evidence>
<feature type="binding site" evidence="5">
    <location>
        <begin position="12"/>
        <end position="17"/>
    </location>
    <ligand>
        <name>ATP</name>
        <dbReference type="ChEBI" id="CHEBI:30616"/>
    </ligand>
</feature>
<dbReference type="InterPro" id="IPR004396">
    <property type="entry name" value="ATPase_YchF/OLA1"/>
</dbReference>
<evidence type="ECO:0000256" key="5">
    <source>
        <dbReference type="HAMAP-Rule" id="MF_00944"/>
    </source>
</evidence>
<keyword evidence="4" id="KW-0460">Magnesium</keyword>
<organism evidence="7 8">
    <name type="scientific">Candidatus Spechtbacteria bacterium RIFCSPHIGHO2_01_FULL_43_30</name>
    <dbReference type="NCBI Taxonomy" id="1802158"/>
    <lineage>
        <taxon>Bacteria</taxon>
        <taxon>Candidatus Spechtiibacteriota</taxon>
    </lineage>
</organism>
<dbReference type="NCBIfam" id="TIGR00092">
    <property type="entry name" value="redox-regulated ATPase YchF"/>
    <property type="match status" value="1"/>
</dbReference>
<dbReference type="PROSITE" id="PS51710">
    <property type="entry name" value="G_OBG"/>
    <property type="match status" value="1"/>
</dbReference>
<keyword evidence="3 5" id="KW-0067">ATP-binding</keyword>
<dbReference type="Pfam" id="PF01926">
    <property type="entry name" value="MMR_HSR1"/>
    <property type="match status" value="1"/>
</dbReference>
<evidence type="ECO:0000259" key="6">
    <source>
        <dbReference type="PROSITE" id="PS51710"/>
    </source>
</evidence>
<dbReference type="GO" id="GO:0005524">
    <property type="term" value="F:ATP binding"/>
    <property type="evidence" value="ECO:0007669"/>
    <property type="project" value="UniProtKB-UniRule"/>
</dbReference>
<accession>A0A1G2H7K3</accession>
<dbReference type="PIRSF" id="PIRSF006641">
    <property type="entry name" value="CHP00092"/>
    <property type="match status" value="1"/>
</dbReference>
<comment type="function">
    <text evidence="5">ATPase that binds to both the 70S ribosome and the 50S ribosomal subunit in a nucleotide-independent manner.</text>
</comment>
<evidence type="ECO:0000313" key="8">
    <source>
        <dbReference type="Proteomes" id="UP000177932"/>
    </source>
</evidence>
<evidence type="ECO:0000256" key="2">
    <source>
        <dbReference type="ARBA" id="ARBA00022741"/>
    </source>
</evidence>
<dbReference type="PRINTS" id="PR00326">
    <property type="entry name" value="GTP1OBG"/>
</dbReference>
<protein>
    <recommendedName>
        <fullName evidence="5">Ribosome-binding ATPase YchF</fullName>
    </recommendedName>
</protein>
<dbReference type="InterPro" id="IPR031167">
    <property type="entry name" value="G_OBG"/>
</dbReference>
<dbReference type="SUPFAM" id="SSF81271">
    <property type="entry name" value="TGS-like"/>
    <property type="match status" value="1"/>
</dbReference>
<sequence>MSLSIGIVGLPNVGKSTLFQALTKKEVEIANYPFATIDPNVGVVLVPDERLDELAKLSKSKKVVPAVIEFVDIAGLVRGANKGEGLGNQFLANIREVDAVLYVVRAFDDPNIVHVEARVDPKDDVEILTTELVLKDLETLEKHLEKVRKDARGQNKDAIAELPVLENLHKGLADGIMAYNILKKVGGDSERSLYEKVLKNTQLLTAKKGIFLLNVKKSGEVSEEVGAYLDSFGFPEIEMNIRDELDGAGFSSEERKELGLGASMLPELIRIAYETLGLITFLTTGEDETRAWTIKRGFLAPQAAGVIHSDFEDKFIRADTIQWDKLLQIGGWSEAKQSGDIQTVGRDYIINDGDVIEVKHGA</sequence>
<dbReference type="GO" id="GO:0046872">
    <property type="term" value="F:metal ion binding"/>
    <property type="evidence" value="ECO:0007669"/>
    <property type="project" value="UniProtKB-KW"/>
</dbReference>
<dbReference type="Proteomes" id="UP000177932">
    <property type="component" value="Unassembled WGS sequence"/>
</dbReference>
<name>A0A1G2H7K3_9BACT</name>
<dbReference type="InterPro" id="IPR041706">
    <property type="entry name" value="YchF_N"/>
</dbReference>
<dbReference type="GO" id="GO:0005737">
    <property type="term" value="C:cytoplasm"/>
    <property type="evidence" value="ECO:0007669"/>
    <property type="project" value="TreeGrafter"/>
</dbReference>
<dbReference type="HAMAP" id="MF_00944">
    <property type="entry name" value="YchF_OLA1_ATPase"/>
    <property type="match status" value="1"/>
</dbReference>
<dbReference type="PANTHER" id="PTHR23305">
    <property type="entry name" value="OBG GTPASE FAMILY"/>
    <property type="match status" value="1"/>
</dbReference>
<dbReference type="STRING" id="1802158.A2827_01925"/>